<comment type="cofactor">
    <cofactor evidence="8">
        <name>Ca(2+)</name>
        <dbReference type="ChEBI" id="CHEBI:29108"/>
    </cofactor>
    <text evidence="8">Can bind about 5 Ca(2+) ions per subunit.</text>
</comment>
<proteinExistence type="inferred from homology"/>
<feature type="signal peptide" evidence="10">
    <location>
        <begin position="1"/>
        <end position="24"/>
    </location>
</feature>
<dbReference type="Pfam" id="PF00413">
    <property type="entry name" value="Peptidase_M10"/>
    <property type="match status" value="1"/>
</dbReference>
<dbReference type="PANTHER" id="PTHR10201">
    <property type="entry name" value="MATRIX METALLOPROTEINASE"/>
    <property type="match status" value="1"/>
</dbReference>
<feature type="chain" id="PRO_5042891989" description="Peptidase metallopeptidase domain-containing protein" evidence="10">
    <location>
        <begin position="25"/>
        <end position="349"/>
    </location>
</feature>
<dbReference type="InterPro" id="IPR024079">
    <property type="entry name" value="MetalloPept_cat_dom_sf"/>
</dbReference>
<feature type="binding site" evidence="8">
    <location>
        <position position="172"/>
    </location>
    <ligand>
        <name>Ca(2+)</name>
        <dbReference type="ChEBI" id="CHEBI:29108"/>
        <label>1</label>
    </ligand>
</feature>
<dbReference type="Gene3D" id="3.40.390.10">
    <property type="entry name" value="Collagenase (Catalytic Domain)"/>
    <property type="match status" value="1"/>
</dbReference>
<dbReference type="AlphaFoldDB" id="A0AAQ3NKA1"/>
<keyword evidence="6" id="KW-0482">Metalloprotease</keyword>
<comment type="similarity">
    <text evidence="1">Belongs to the peptidase M10A family. Matrix metalloproteinases (MMPs) subfamily.</text>
</comment>
<feature type="active site" evidence="7">
    <location>
        <position position="276"/>
    </location>
</feature>
<dbReference type="InterPro" id="IPR006026">
    <property type="entry name" value="Peptidase_Metallo"/>
</dbReference>
<evidence type="ECO:0000313" key="13">
    <source>
        <dbReference type="Proteomes" id="UP001374535"/>
    </source>
</evidence>
<dbReference type="Pfam" id="PF01471">
    <property type="entry name" value="PG_binding_1"/>
    <property type="match status" value="1"/>
</dbReference>
<dbReference type="GO" id="GO:0008270">
    <property type="term" value="F:zinc ion binding"/>
    <property type="evidence" value="ECO:0007669"/>
    <property type="project" value="InterPro"/>
</dbReference>
<dbReference type="EMBL" id="CP144696">
    <property type="protein sequence ID" value="WVZ10947.1"/>
    <property type="molecule type" value="Genomic_DNA"/>
</dbReference>
<dbReference type="SUPFAM" id="SSF55486">
    <property type="entry name" value="Metalloproteases ('zincins'), catalytic domain"/>
    <property type="match status" value="1"/>
</dbReference>
<feature type="binding site" evidence="8">
    <location>
        <position position="206"/>
    </location>
    <ligand>
        <name>Ca(2+)</name>
        <dbReference type="ChEBI" id="CHEBI:29108"/>
        <label>2</label>
    </ligand>
</feature>
<keyword evidence="3 8" id="KW-0479">Metal-binding</keyword>
<sequence>MKSNLSAFLLLFLLLLHQSLFAKAGIVSSLPKIVSVAIKRFKGKISPKEIMNHIPDLNFSSPQQNQTLQEIKGLSRIKEYFYNFGYLQYSETFDDILDQPTVSAIQTYQQSFNLQVTGHLNNETLQLILLPRCAVPDRNFDYDFTENVSWPKAGNQWSQKKNLTYGFLPESDIPDNAKKVFGQAFTRWANATGRLNLTQTNYTDADIKVGFYVLDDVYDFDVDVFGISFIREESPFSVKTAEIRLNANRSWALPSENNSLSWEDDVLDLESVTMHEIGHLLGFDHSFLHESVMYPYILPSQQRKIQLSNFDKNNIFQQYNNARSGYCGNWRVLVIITLSLGFGYMVLLA</sequence>
<name>A0AAQ3NKA1_VIGMU</name>
<dbReference type="InterPro" id="IPR001818">
    <property type="entry name" value="Pept_M10_metallopeptidase"/>
</dbReference>
<feature type="binding site" evidence="8">
    <location>
        <position position="279"/>
    </location>
    <ligand>
        <name>Zn(2+)</name>
        <dbReference type="ChEBI" id="CHEBI:29105"/>
        <label>2</label>
        <note>catalytic</note>
    </ligand>
</feature>
<dbReference type="GO" id="GO:0031012">
    <property type="term" value="C:extracellular matrix"/>
    <property type="evidence" value="ECO:0007669"/>
    <property type="project" value="InterPro"/>
</dbReference>
<dbReference type="Proteomes" id="UP001374535">
    <property type="component" value="Chromosome 5"/>
</dbReference>
<evidence type="ECO:0000256" key="2">
    <source>
        <dbReference type="ARBA" id="ARBA00022670"/>
    </source>
</evidence>
<keyword evidence="2" id="KW-0645">Protease</keyword>
<keyword evidence="9" id="KW-0812">Transmembrane</keyword>
<evidence type="ECO:0000256" key="8">
    <source>
        <dbReference type="PIRSR" id="PIRSR621190-2"/>
    </source>
</evidence>
<keyword evidence="13" id="KW-1185">Reference proteome</keyword>
<evidence type="ECO:0000256" key="4">
    <source>
        <dbReference type="ARBA" id="ARBA00022801"/>
    </source>
</evidence>
<keyword evidence="4" id="KW-0378">Hydrolase</keyword>
<keyword evidence="9" id="KW-1133">Transmembrane helix</keyword>
<dbReference type="PRINTS" id="PR00138">
    <property type="entry name" value="MATRIXIN"/>
</dbReference>
<keyword evidence="5 8" id="KW-0862">Zinc</keyword>
<feature type="binding site" evidence="8">
    <location>
        <position position="275"/>
    </location>
    <ligand>
        <name>Zn(2+)</name>
        <dbReference type="ChEBI" id="CHEBI:29105"/>
        <label>2</label>
        <note>catalytic</note>
    </ligand>
</feature>
<feature type="transmembrane region" description="Helical" evidence="9">
    <location>
        <begin position="330"/>
        <end position="348"/>
    </location>
</feature>
<dbReference type="SUPFAM" id="SSF47090">
    <property type="entry name" value="PGBD-like"/>
    <property type="match status" value="1"/>
</dbReference>
<feature type="binding site" evidence="8">
    <location>
        <position position="293"/>
    </location>
    <ligand>
        <name>Zn(2+)</name>
        <dbReference type="ChEBI" id="CHEBI:29105"/>
        <label>2</label>
        <note>catalytic</note>
    </ligand>
</feature>
<reference evidence="12 13" key="1">
    <citation type="journal article" date="2023" name="Life. Sci Alliance">
        <title>Evolutionary insights into 3D genome organization and epigenetic landscape of Vigna mungo.</title>
        <authorList>
            <person name="Junaid A."/>
            <person name="Singh B."/>
            <person name="Bhatia S."/>
        </authorList>
    </citation>
    <scope>NUCLEOTIDE SEQUENCE [LARGE SCALE GENOMIC DNA]</scope>
    <source>
        <strain evidence="12">Urdbean</strain>
    </source>
</reference>
<feature type="domain" description="Peptidase metallopeptidase" evidence="11">
    <location>
        <begin position="153"/>
        <end position="322"/>
    </location>
</feature>
<dbReference type="FunFam" id="3.40.390.10:FF:000058">
    <property type="entry name" value="Metalloendoproteinase 5-MMP"/>
    <property type="match status" value="1"/>
</dbReference>
<feature type="binding site" description="in inhibited form" evidence="8">
    <location>
        <position position="133"/>
    </location>
    <ligand>
        <name>Zn(2+)</name>
        <dbReference type="ChEBI" id="CHEBI:29105"/>
        <label>2</label>
        <note>catalytic</note>
    </ligand>
</feature>
<protein>
    <recommendedName>
        <fullName evidence="11">Peptidase metallopeptidase domain-containing protein</fullName>
    </recommendedName>
</protein>
<evidence type="ECO:0000259" key="11">
    <source>
        <dbReference type="SMART" id="SM00235"/>
    </source>
</evidence>
<comment type="cofactor">
    <cofactor evidence="8">
        <name>Zn(2+)</name>
        <dbReference type="ChEBI" id="CHEBI:29105"/>
    </cofactor>
    <text evidence="8">Binds 2 Zn(2+) ions per subunit.</text>
</comment>
<dbReference type="GO" id="GO:0006508">
    <property type="term" value="P:proteolysis"/>
    <property type="evidence" value="ECO:0007669"/>
    <property type="project" value="UniProtKB-KW"/>
</dbReference>
<feature type="binding site" evidence="8">
    <location>
        <position position="285"/>
    </location>
    <ligand>
        <name>Zn(2+)</name>
        <dbReference type="ChEBI" id="CHEBI:29105"/>
        <label>2</label>
        <note>catalytic</note>
    </ligand>
</feature>
<evidence type="ECO:0000256" key="7">
    <source>
        <dbReference type="PIRSR" id="PIRSR621190-1"/>
    </source>
</evidence>
<gene>
    <name evidence="12" type="ORF">V8G54_015477</name>
</gene>
<keyword evidence="9" id="KW-0472">Membrane</keyword>
<dbReference type="GO" id="GO:0004222">
    <property type="term" value="F:metalloendopeptidase activity"/>
    <property type="evidence" value="ECO:0007669"/>
    <property type="project" value="InterPro"/>
</dbReference>
<evidence type="ECO:0000256" key="9">
    <source>
        <dbReference type="SAM" id="Phobius"/>
    </source>
</evidence>
<dbReference type="InterPro" id="IPR036365">
    <property type="entry name" value="PGBD-like_sf"/>
</dbReference>
<keyword evidence="10" id="KW-0732">Signal</keyword>
<accession>A0AAQ3NKA1</accession>
<dbReference type="InterPro" id="IPR002477">
    <property type="entry name" value="Peptidoglycan-bd-like"/>
</dbReference>
<feature type="binding site" evidence="8">
    <location>
        <position position="223"/>
    </location>
    <ligand>
        <name>Ca(2+)</name>
        <dbReference type="ChEBI" id="CHEBI:29108"/>
        <label>3</label>
    </ligand>
</feature>
<dbReference type="GO" id="GO:0030574">
    <property type="term" value="P:collagen catabolic process"/>
    <property type="evidence" value="ECO:0007669"/>
    <property type="project" value="TreeGrafter"/>
</dbReference>
<evidence type="ECO:0000256" key="1">
    <source>
        <dbReference type="ARBA" id="ARBA00009614"/>
    </source>
</evidence>
<organism evidence="12 13">
    <name type="scientific">Vigna mungo</name>
    <name type="common">Black gram</name>
    <name type="synonym">Phaseolus mungo</name>
    <dbReference type="NCBI Taxonomy" id="3915"/>
    <lineage>
        <taxon>Eukaryota</taxon>
        <taxon>Viridiplantae</taxon>
        <taxon>Streptophyta</taxon>
        <taxon>Embryophyta</taxon>
        <taxon>Tracheophyta</taxon>
        <taxon>Spermatophyta</taxon>
        <taxon>Magnoliopsida</taxon>
        <taxon>eudicotyledons</taxon>
        <taxon>Gunneridae</taxon>
        <taxon>Pentapetalae</taxon>
        <taxon>rosids</taxon>
        <taxon>fabids</taxon>
        <taxon>Fabales</taxon>
        <taxon>Fabaceae</taxon>
        <taxon>Papilionoideae</taxon>
        <taxon>50 kb inversion clade</taxon>
        <taxon>NPAAA clade</taxon>
        <taxon>indigoferoid/millettioid clade</taxon>
        <taxon>Phaseoleae</taxon>
        <taxon>Vigna</taxon>
    </lineage>
</organism>
<evidence type="ECO:0000256" key="6">
    <source>
        <dbReference type="ARBA" id="ARBA00023049"/>
    </source>
</evidence>
<dbReference type="GO" id="GO:0030198">
    <property type="term" value="P:extracellular matrix organization"/>
    <property type="evidence" value="ECO:0007669"/>
    <property type="project" value="TreeGrafter"/>
</dbReference>
<dbReference type="InterPro" id="IPR021190">
    <property type="entry name" value="Pept_M10A"/>
</dbReference>
<evidence type="ECO:0000256" key="5">
    <source>
        <dbReference type="ARBA" id="ARBA00022833"/>
    </source>
</evidence>
<dbReference type="PANTHER" id="PTHR10201:SF259">
    <property type="entry name" value="MATRIXIN PROTEIN"/>
    <property type="match status" value="1"/>
</dbReference>
<evidence type="ECO:0000256" key="10">
    <source>
        <dbReference type="SAM" id="SignalP"/>
    </source>
</evidence>
<evidence type="ECO:0000256" key="3">
    <source>
        <dbReference type="ARBA" id="ARBA00022723"/>
    </source>
</evidence>
<dbReference type="SMART" id="SM00235">
    <property type="entry name" value="ZnMc"/>
    <property type="match status" value="1"/>
</dbReference>
<keyword evidence="8" id="KW-0106">Calcium</keyword>
<evidence type="ECO:0000313" key="12">
    <source>
        <dbReference type="EMBL" id="WVZ10947.1"/>
    </source>
</evidence>